<gene>
    <name evidence="2" type="ORF">LX92_02769</name>
</gene>
<sequence>MGDLPIPTDLYWITGAIIIVFFGSKSIKKRKGPFHMEIGPLEVVGFV</sequence>
<dbReference type="Proteomes" id="UP000245667">
    <property type="component" value="Unassembled WGS sequence"/>
</dbReference>
<reference evidence="2 3" key="1">
    <citation type="submission" date="2018-05" db="EMBL/GenBank/DDBJ databases">
        <title>Genomic Encyclopedia of Archaeal and Bacterial Type Strains, Phase II (KMG-II): from individual species to whole genera.</title>
        <authorList>
            <person name="Goeker M."/>
        </authorList>
    </citation>
    <scope>NUCLEOTIDE SEQUENCE [LARGE SCALE GENOMIC DNA]</scope>
    <source>
        <strain evidence="2 3">DSM 23514</strain>
    </source>
</reference>
<dbReference type="EMBL" id="QGGQ01000006">
    <property type="protein sequence ID" value="PWK22831.1"/>
    <property type="molecule type" value="Genomic_DNA"/>
</dbReference>
<evidence type="ECO:0000256" key="1">
    <source>
        <dbReference type="SAM" id="Phobius"/>
    </source>
</evidence>
<organism evidence="2 3">
    <name type="scientific">Maribacter polysiphoniae</name>
    <dbReference type="NCBI Taxonomy" id="429344"/>
    <lineage>
        <taxon>Bacteria</taxon>
        <taxon>Pseudomonadati</taxon>
        <taxon>Bacteroidota</taxon>
        <taxon>Flavobacteriia</taxon>
        <taxon>Flavobacteriales</taxon>
        <taxon>Flavobacteriaceae</taxon>
        <taxon>Maribacter</taxon>
    </lineage>
</organism>
<keyword evidence="1" id="KW-0472">Membrane</keyword>
<keyword evidence="1" id="KW-0812">Transmembrane</keyword>
<protein>
    <submittedName>
        <fullName evidence="2">Uncharacterized protein</fullName>
    </submittedName>
</protein>
<evidence type="ECO:0000313" key="3">
    <source>
        <dbReference type="Proteomes" id="UP000245667"/>
    </source>
</evidence>
<comment type="caution">
    <text evidence="2">The sequence shown here is derived from an EMBL/GenBank/DDBJ whole genome shotgun (WGS) entry which is preliminary data.</text>
</comment>
<evidence type="ECO:0000313" key="2">
    <source>
        <dbReference type="EMBL" id="PWK22831.1"/>
    </source>
</evidence>
<name>A0A316DXJ8_9FLAO</name>
<feature type="transmembrane region" description="Helical" evidence="1">
    <location>
        <begin position="6"/>
        <end position="24"/>
    </location>
</feature>
<keyword evidence="1" id="KW-1133">Transmembrane helix</keyword>
<accession>A0A316DXJ8</accession>
<proteinExistence type="predicted"/>
<dbReference type="AlphaFoldDB" id="A0A316DXJ8"/>